<dbReference type="PANTHER" id="PTHR34822">
    <property type="entry name" value="GRPB DOMAIN PROTEIN (AFU_ORTHOLOGUE AFUA_1G01530)"/>
    <property type="match status" value="1"/>
</dbReference>
<comment type="caution">
    <text evidence="1">The sequence shown here is derived from an EMBL/GenBank/DDBJ whole genome shotgun (WGS) entry which is preliminary data.</text>
</comment>
<keyword evidence="2" id="KW-1185">Reference proteome</keyword>
<name>A0ABV2EB54_9STAP</name>
<organism evidence="1 2">
    <name type="scientific">Salinicoccus halitifaciens</name>
    <dbReference type="NCBI Taxonomy" id="1073415"/>
    <lineage>
        <taxon>Bacteria</taxon>
        <taxon>Bacillati</taxon>
        <taxon>Bacillota</taxon>
        <taxon>Bacilli</taxon>
        <taxon>Bacillales</taxon>
        <taxon>Staphylococcaceae</taxon>
        <taxon>Salinicoccus</taxon>
    </lineage>
</organism>
<dbReference type="Pfam" id="PF04229">
    <property type="entry name" value="GrpB"/>
    <property type="match status" value="1"/>
</dbReference>
<evidence type="ECO:0000313" key="1">
    <source>
        <dbReference type="EMBL" id="MET3111668.1"/>
    </source>
</evidence>
<gene>
    <name evidence="1" type="ORF">ABHD89_002083</name>
</gene>
<dbReference type="Gene3D" id="3.30.460.10">
    <property type="entry name" value="Beta Polymerase, domain 2"/>
    <property type="match status" value="1"/>
</dbReference>
<dbReference type="InterPro" id="IPR007344">
    <property type="entry name" value="GrpB/CoaE"/>
</dbReference>
<dbReference type="Proteomes" id="UP001549019">
    <property type="component" value="Unassembled WGS sequence"/>
</dbReference>
<protein>
    <submittedName>
        <fullName evidence="1">GrpB-like predicted nucleotidyltransferase (UPF0157 family)</fullName>
    </submittedName>
</protein>
<dbReference type="EMBL" id="JBDZDV010000005">
    <property type="protein sequence ID" value="MET3111668.1"/>
    <property type="molecule type" value="Genomic_DNA"/>
</dbReference>
<sequence length="169" mass="19882">MLTMNEYYNITKHHYMEASMEMLDHFRENVIEVHHIGSTSIKEVKGFNDIDVLVILKTITDTSELKEILVAEGYEIIEDFNQYFSDEMVARGKFGEFNVNFIFTPRGLNKKSQILVCKELLTQNEGYLKSFQTLKKRYEEKKINEEQYQKEKKQFFSNLLESAADLKGV</sequence>
<dbReference type="InterPro" id="IPR043519">
    <property type="entry name" value="NT_sf"/>
</dbReference>
<reference evidence="1 2" key="1">
    <citation type="submission" date="2024-05" db="EMBL/GenBank/DDBJ databases">
        <title>Genomic Encyclopedia of Type Strains, Phase IV (KMG-IV): sequencing the most valuable type-strain genomes for metagenomic binning, comparative biology and taxonomic classification.</title>
        <authorList>
            <person name="Goeker M."/>
        </authorList>
    </citation>
    <scope>NUCLEOTIDE SEQUENCE [LARGE SCALE GENOMIC DNA]</scope>
    <source>
        <strain evidence="1 2">DSM 25286</strain>
    </source>
</reference>
<accession>A0ABV2EB54</accession>
<proteinExistence type="predicted"/>
<evidence type="ECO:0000313" key="2">
    <source>
        <dbReference type="Proteomes" id="UP001549019"/>
    </source>
</evidence>
<dbReference type="RefSeq" id="WP_230821241.1">
    <property type="nucleotide sequence ID" value="NZ_JAJNCU010000002.1"/>
</dbReference>
<dbReference type="PANTHER" id="PTHR34822:SF1">
    <property type="entry name" value="GRPB FAMILY PROTEIN"/>
    <property type="match status" value="1"/>
</dbReference>
<dbReference type="SUPFAM" id="SSF81301">
    <property type="entry name" value="Nucleotidyltransferase"/>
    <property type="match status" value="1"/>
</dbReference>